<reference evidence="1 2" key="1">
    <citation type="submission" date="2018-12" db="EMBL/GenBank/DDBJ databases">
        <authorList>
            <person name="Li K."/>
        </authorList>
    </citation>
    <scope>NUCLEOTIDE SEQUENCE [LARGE SCALE GENOMIC DNA]</scope>
    <source>
        <strain evidence="2">CR22</strain>
    </source>
</reference>
<dbReference type="AlphaFoldDB" id="A0A3S9IEQ8"/>
<organism evidence="1 2">
    <name type="scientific">Streptomyces aquilus</name>
    <dbReference type="NCBI Taxonomy" id="2548456"/>
    <lineage>
        <taxon>Bacteria</taxon>
        <taxon>Bacillati</taxon>
        <taxon>Actinomycetota</taxon>
        <taxon>Actinomycetes</taxon>
        <taxon>Kitasatosporales</taxon>
        <taxon>Streptomycetaceae</taxon>
        <taxon>Streptomyces</taxon>
    </lineage>
</organism>
<proteinExistence type="predicted"/>
<evidence type="ECO:0000313" key="1">
    <source>
        <dbReference type="EMBL" id="AZP22812.1"/>
    </source>
</evidence>
<gene>
    <name evidence="1" type="ORF">EJC51_46325</name>
</gene>
<keyword evidence="2" id="KW-1185">Reference proteome</keyword>
<dbReference type="KEGG" id="saqu:EJC51_46325"/>
<name>A0A3S9IEQ8_9ACTN</name>
<dbReference type="Proteomes" id="UP000280197">
    <property type="component" value="Chromosome"/>
</dbReference>
<dbReference type="RefSeq" id="WP_126276611.1">
    <property type="nucleotide sequence ID" value="NZ_CP034463.1"/>
</dbReference>
<dbReference type="EMBL" id="CP034463">
    <property type="protein sequence ID" value="AZP22812.1"/>
    <property type="molecule type" value="Genomic_DNA"/>
</dbReference>
<sequence>MRYPKRVGTDTPWLGESELEAAYGRRFALRQGAQAHLHRLYDELRHRSLQQDPRRVWVVVTAVPTVPAPVELAPTVNPSVADPVMAEILDALPGRSQSLLRRHVSSPYPVVGLRRSIFTPSRPYTAFSDRAQVELHHDGSFGGGLNASSDVQIGPTLLPLLLPRDHRHHP</sequence>
<evidence type="ECO:0000313" key="2">
    <source>
        <dbReference type="Proteomes" id="UP000280197"/>
    </source>
</evidence>
<accession>A0A3S9IEQ8</accession>
<protein>
    <submittedName>
        <fullName evidence="1">Uncharacterized protein</fullName>
    </submittedName>
</protein>